<reference evidence="1" key="1">
    <citation type="submission" date="2014-09" db="EMBL/GenBank/DDBJ databases">
        <authorList>
            <person name="Magalhaes I.L.F."/>
            <person name="Oliveira U."/>
            <person name="Santos F.R."/>
            <person name="Vidigal T.H.D.A."/>
            <person name="Brescovit A.D."/>
            <person name="Santos A.J."/>
        </authorList>
    </citation>
    <scope>NUCLEOTIDE SEQUENCE</scope>
    <source>
        <tissue evidence="1">Shoot tissue taken approximately 20 cm above the soil surface</tissue>
    </source>
</reference>
<name>A0A0A9B435_ARUDO</name>
<proteinExistence type="predicted"/>
<accession>A0A0A9B435</accession>
<reference evidence="1" key="2">
    <citation type="journal article" date="2015" name="Data Brief">
        <title>Shoot transcriptome of the giant reed, Arundo donax.</title>
        <authorList>
            <person name="Barrero R.A."/>
            <person name="Guerrero F.D."/>
            <person name="Moolhuijzen P."/>
            <person name="Goolsby J.A."/>
            <person name="Tidwell J."/>
            <person name="Bellgard S.E."/>
            <person name="Bellgard M.I."/>
        </authorList>
    </citation>
    <scope>NUCLEOTIDE SEQUENCE</scope>
    <source>
        <tissue evidence="1">Shoot tissue taken approximately 20 cm above the soil surface</tissue>
    </source>
</reference>
<protein>
    <submittedName>
        <fullName evidence="1">Uncharacterized protein</fullName>
    </submittedName>
</protein>
<dbReference type="EMBL" id="GBRH01243828">
    <property type="protein sequence ID" value="JAD54067.1"/>
    <property type="molecule type" value="Transcribed_RNA"/>
</dbReference>
<sequence>MQFLTMGMDFGWGIRLVTVDCRFCRMGFRLD</sequence>
<organism evidence="1">
    <name type="scientific">Arundo donax</name>
    <name type="common">Giant reed</name>
    <name type="synonym">Donax arundinaceus</name>
    <dbReference type="NCBI Taxonomy" id="35708"/>
    <lineage>
        <taxon>Eukaryota</taxon>
        <taxon>Viridiplantae</taxon>
        <taxon>Streptophyta</taxon>
        <taxon>Embryophyta</taxon>
        <taxon>Tracheophyta</taxon>
        <taxon>Spermatophyta</taxon>
        <taxon>Magnoliopsida</taxon>
        <taxon>Liliopsida</taxon>
        <taxon>Poales</taxon>
        <taxon>Poaceae</taxon>
        <taxon>PACMAD clade</taxon>
        <taxon>Arundinoideae</taxon>
        <taxon>Arundineae</taxon>
        <taxon>Arundo</taxon>
    </lineage>
</organism>
<dbReference type="AlphaFoldDB" id="A0A0A9B435"/>
<evidence type="ECO:0000313" key="1">
    <source>
        <dbReference type="EMBL" id="JAD54067.1"/>
    </source>
</evidence>